<sequence length="683" mass="77678">MNFSITIFIIIIICKLNFRLDALNIDQFQLNYPAYHVITTKIQEIPARSKRNTLVSVRPIFHFDIDLYNDGRPLKVYLKGRDSDIVFNHSNLVQIASSNESRISWNISYAGLVEGYLLDAPNNSSANGYLKNEYFYGHLIVNGTYYYIEDLQEQPVKLDLPITTRNALVFQRDTITMGIFLKETKSAKEFYNELLKSQYFYKKFRSWKKKGMLCPLIVVIDNSYLKRVHGFNIESSISQVLFSLEEANVIFRSTDFDGDNHPDNIGFYVKELLVITDEESSKHFIPKYTEKLINVADYLVQFMKFEKLKNYCLGIAFTAQKFQKGTLGASYTPDSTSLEPTSGICDPYTSGVGNMNNLVITASTTKTPLVNQVILEVTITHELAHSFGSLHDTSANCLGHIMSPKSYEDYYGNESYLTFSKCSREHILRTLVMKGNCFEPVQKPFCGNGIVEEGEECDCGLTRNCLLKDPCCVPRRTKKPPCKVNKKSGFECHPSQGQCCTLQCKYNTPLDNFLDCLNFDRKCPCENGKNCPCGLRGSCVENECHSVECTRLGLKECECSSTYLCQICCLYKEECLPAMKTTEENVNKLLAIRDDDKLLDHKSVITKNFCLHDGTCRSLKFFQVKSGGYCISKGQLGKCLSEQCQIFPQEQHFPSFTSSAVDRHLVPWSFINLYITFIVVNLP</sequence>
<comment type="caution">
    <text evidence="1">Lacks conserved residue(s) required for the propagation of feature annotation.</text>
</comment>
<feature type="binding site" evidence="1">
    <location>
        <position position="391"/>
    </location>
    <ligand>
        <name>Zn(2+)</name>
        <dbReference type="ChEBI" id="CHEBI:29105"/>
        <note>catalytic</note>
    </ligand>
</feature>
<evidence type="ECO:0000313" key="5">
    <source>
        <dbReference type="EMBL" id="KAL1509124.1"/>
    </source>
</evidence>
<reference evidence="5 6" key="1">
    <citation type="submission" date="2024-05" db="EMBL/GenBank/DDBJ databases">
        <title>Genetic variation in Jamaican populations of the coffee berry borer (Hypothenemus hampei).</title>
        <authorList>
            <person name="Errbii M."/>
            <person name="Myrie A."/>
        </authorList>
    </citation>
    <scope>NUCLEOTIDE SEQUENCE [LARGE SCALE GENOMIC DNA]</scope>
    <source>
        <strain evidence="5">JA-Hopewell-2020-01-JO</strain>
        <tissue evidence="5">Whole body</tissue>
    </source>
</reference>
<dbReference type="SMART" id="SM00050">
    <property type="entry name" value="DISIN"/>
    <property type="match status" value="1"/>
</dbReference>
<dbReference type="Proteomes" id="UP001566132">
    <property type="component" value="Unassembled WGS sequence"/>
</dbReference>
<dbReference type="InterPro" id="IPR024079">
    <property type="entry name" value="MetalloPept_cat_dom_sf"/>
</dbReference>
<evidence type="ECO:0000259" key="3">
    <source>
        <dbReference type="PROSITE" id="PS50214"/>
    </source>
</evidence>
<dbReference type="EMBL" id="JBDJPC010000003">
    <property type="protein sequence ID" value="KAL1509124.1"/>
    <property type="molecule type" value="Genomic_DNA"/>
</dbReference>
<dbReference type="GO" id="GO:0046872">
    <property type="term" value="F:metal ion binding"/>
    <property type="evidence" value="ECO:0007669"/>
    <property type="project" value="UniProtKB-KW"/>
</dbReference>
<dbReference type="Gene3D" id="4.10.70.10">
    <property type="entry name" value="Disintegrin domain"/>
    <property type="match status" value="1"/>
</dbReference>
<accession>A0ABD1F1N8</accession>
<dbReference type="PANTHER" id="PTHR45702:SF2">
    <property type="entry name" value="KUZBANIAN, ISOFORM A"/>
    <property type="match status" value="1"/>
</dbReference>
<dbReference type="SUPFAM" id="SSF55486">
    <property type="entry name" value="Metalloproteases ('zincins'), catalytic domain"/>
    <property type="match status" value="1"/>
</dbReference>
<evidence type="ECO:0000259" key="4">
    <source>
        <dbReference type="PROSITE" id="PS50215"/>
    </source>
</evidence>
<keyword evidence="6" id="KW-1185">Reference proteome</keyword>
<evidence type="ECO:0000256" key="1">
    <source>
        <dbReference type="PROSITE-ProRule" id="PRU00276"/>
    </source>
</evidence>
<evidence type="ECO:0000256" key="2">
    <source>
        <dbReference type="SAM" id="SignalP"/>
    </source>
</evidence>
<dbReference type="PROSITE" id="PS50214">
    <property type="entry name" value="DISINTEGRIN_2"/>
    <property type="match status" value="1"/>
</dbReference>
<dbReference type="Gene3D" id="3.40.390.10">
    <property type="entry name" value="Collagenase (Catalytic Domain)"/>
    <property type="match status" value="1"/>
</dbReference>
<protein>
    <submittedName>
        <fullName evidence="5">Uncharacterized protein</fullName>
    </submittedName>
</protein>
<feature type="binding site" evidence="1">
    <location>
        <position position="381"/>
    </location>
    <ligand>
        <name>Zn(2+)</name>
        <dbReference type="ChEBI" id="CHEBI:29105"/>
        <note>catalytic</note>
    </ligand>
</feature>
<name>A0ABD1F1N8_HYPHA</name>
<feature type="active site" evidence="1">
    <location>
        <position position="382"/>
    </location>
</feature>
<dbReference type="Pfam" id="PF13688">
    <property type="entry name" value="Reprolysin_5"/>
    <property type="match status" value="1"/>
</dbReference>
<dbReference type="InterPro" id="IPR036436">
    <property type="entry name" value="Disintegrin_dom_sf"/>
</dbReference>
<dbReference type="InterPro" id="IPR001762">
    <property type="entry name" value="Disintegrin_dom"/>
</dbReference>
<gene>
    <name evidence="5" type="ORF">ABEB36_003913</name>
</gene>
<evidence type="ECO:0000313" key="6">
    <source>
        <dbReference type="Proteomes" id="UP001566132"/>
    </source>
</evidence>
<dbReference type="PROSITE" id="PS50215">
    <property type="entry name" value="ADAM_MEPRO"/>
    <property type="match status" value="1"/>
</dbReference>
<feature type="domain" description="Peptidase M12B" evidence="4">
    <location>
        <begin position="212"/>
        <end position="431"/>
    </location>
</feature>
<dbReference type="AlphaFoldDB" id="A0ABD1F1N8"/>
<feature type="chain" id="PRO_5044865054" evidence="2">
    <location>
        <begin position="23"/>
        <end position="683"/>
    </location>
</feature>
<dbReference type="InterPro" id="IPR051489">
    <property type="entry name" value="ADAM_Metalloproteinase"/>
</dbReference>
<keyword evidence="2" id="KW-0732">Signal</keyword>
<dbReference type="PANTHER" id="PTHR45702">
    <property type="entry name" value="ADAM10/ADAM17 METALLOPEPTIDASE FAMILY MEMBER"/>
    <property type="match status" value="1"/>
</dbReference>
<organism evidence="5 6">
    <name type="scientific">Hypothenemus hampei</name>
    <name type="common">Coffee berry borer</name>
    <dbReference type="NCBI Taxonomy" id="57062"/>
    <lineage>
        <taxon>Eukaryota</taxon>
        <taxon>Metazoa</taxon>
        <taxon>Ecdysozoa</taxon>
        <taxon>Arthropoda</taxon>
        <taxon>Hexapoda</taxon>
        <taxon>Insecta</taxon>
        <taxon>Pterygota</taxon>
        <taxon>Neoptera</taxon>
        <taxon>Endopterygota</taxon>
        <taxon>Coleoptera</taxon>
        <taxon>Polyphaga</taxon>
        <taxon>Cucujiformia</taxon>
        <taxon>Curculionidae</taxon>
        <taxon>Scolytinae</taxon>
        <taxon>Hypothenemus</taxon>
    </lineage>
</organism>
<dbReference type="InterPro" id="IPR001590">
    <property type="entry name" value="Peptidase_M12B"/>
</dbReference>
<proteinExistence type="predicted"/>
<feature type="signal peptide" evidence="2">
    <location>
        <begin position="1"/>
        <end position="22"/>
    </location>
</feature>
<feature type="binding site" evidence="1">
    <location>
        <position position="385"/>
    </location>
    <ligand>
        <name>Zn(2+)</name>
        <dbReference type="ChEBI" id="CHEBI:29105"/>
        <note>catalytic</note>
    </ligand>
</feature>
<comment type="caution">
    <text evidence="5">The sequence shown here is derived from an EMBL/GenBank/DDBJ whole genome shotgun (WGS) entry which is preliminary data.</text>
</comment>
<keyword evidence="1" id="KW-0479">Metal-binding</keyword>
<feature type="domain" description="Disintegrin" evidence="3">
    <location>
        <begin position="443"/>
        <end position="539"/>
    </location>
</feature>
<keyword evidence="1" id="KW-0862">Zinc</keyword>